<feature type="signal peptide" evidence="8">
    <location>
        <begin position="1"/>
        <end position="18"/>
    </location>
</feature>
<dbReference type="GO" id="GO:0005886">
    <property type="term" value="C:plasma membrane"/>
    <property type="evidence" value="ECO:0007669"/>
    <property type="project" value="TreeGrafter"/>
</dbReference>
<evidence type="ECO:0000256" key="2">
    <source>
        <dbReference type="ARBA" id="ARBA00023136"/>
    </source>
</evidence>
<reference evidence="10" key="1">
    <citation type="submission" date="2015-07" db="EMBL/GenBank/DDBJ databases">
        <title>MeaNS - Measles Nucleotide Surveillance Program.</title>
        <authorList>
            <person name="Tran T."/>
            <person name="Druce J."/>
        </authorList>
    </citation>
    <scope>NUCLEOTIDE SEQUENCE</scope>
    <source>
        <strain evidence="10">UCB-OBI-ISO-001</strain>
        <tissue evidence="10">Gonad</tissue>
    </source>
</reference>
<dbReference type="PANTHER" id="PTHR11640:SF31">
    <property type="entry name" value="IRREGULAR CHIASM C-ROUGHEST PROTEIN-RELATED"/>
    <property type="match status" value="1"/>
</dbReference>
<keyword evidence="4" id="KW-0325">Glycoprotein</keyword>
<dbReference type="PANTHER" id="PTHR11640">
    <property type="entry name" value="NEPHRIN"/>
    <property type="match status" value="1"/>
</dbReference>
<dbReference type="InterPro" id="IPR003599">
    <property type="entry name" value="Ig_sub"/>
</dbReference>
<dbReference type="GO" id="GO:0005911">
    <property type="term" value="C:cell-cell junction"/>
    <property type="evidence" value="ECO:0007669"/>
    <property type="project" value="TreeGrafter"/>
</dbReference>
<dbReference type="STRING" id="37653.A0A0L8FUK1"/>
<keyword evidence="2 7" id="KW-0472">Membrane</keyword>
<keyword evidence="7" id="KW-0812">Transmembrane</keyword>
<keyword evidence="7" id="KW-1133">Transmembrane helix</keyword>
<dbReference type="AlphaFoldDB" id="A0A0L8FUK1"/>
<dbReference type="GO" id="GO:0050839">
    <property type="term" value="F:cell adhesion molecule binding"/>
    <property type="evidence" value="ECO:0007669"/>
    <property type="project" value="TreeGrafter"/>
</dbReference>
<feature type="region of interest" description="Disordered" evidence="6">
    <location>
        <begin position="362"/>
        <end position="393"/>
    </location>
</feature>
<keyword evidence="5" id="KW-0393">Immunoglobulin domain</keyword>
<protein>
    <recommendedName>
        <fullName evidence="9">Ig-like domain-containing protein</fullName>
    </recommendedName>
</protein>
<feature type="transmembrane region" description="Helical" evidence="7">
    <location>
        <begin position="235"/>
        <end position="257"/>
    </location>
</feature>
<feature type="compositionally biased region" description="Polar residues" evidence="6">
    <location>
        <begin position="293"/>
        <end position="302"/>
    </location>
</feature>
<feature type="domain" description="Ig-like" evidence="9">
    <location>
        <begin position="128"/>
        <end position="205"/>
    </location>
</feature>
<dbReference type="InterPro" id="IPR036179">
    <property type="entry name" value="Ig-like_dom_sf"/>
</dbReference>
<accession>A0A0L8FUK1</accession>
<evidence type="ECO:0000256" key="1">
    <source>
        <dbReference type="ARBA" id="ARBA00004479"/>
    </source>
</evidence>
<evidence type="ECO:0000256" key="4">
    <source>
        <dbReference type="ARBA" id="ARBA00023180"/>
    </source>
</evidence>
<evidence type="ECO:0000313" key="10">
    <source>
        <dbReference type="EMBL" id="KOF68298.1"/>
    </source>
</evidence>
<evidence type="ECO:0000256" key="6">
    <source>
        <dbReference type="SAM" id="MobiDB-lite"/>
    </source>
</evidence>
<sequence>MFSHWFLPFVFLFSPLTANSFPSKPVFESSAKISGNNLIVHEGEEVVVSCKLTGNPPLTVTLQWMNTTDMNYNQNTSMKRTEDYIISNLYFTASRRQHNQKIRCQVTDAGQDPWREENFLLLHVNYLDNLIAYAVPSSVVAGERVALVCKGNGRPAVNKTWTKSGSSWEKDAKELFIINNVSLKGTGIYICTMWNAIGRTSAAVGLHVKEEERKVVPAPAEVHGDVTAAPILNALLIFCILIFLLLSVLLILVLHYIYRTIPCKSRSCKRRLPNLPLSALSRSEDRIHPQVTVKVSQSSKRTPNPAAAATAQGEGPLPTRAKNSRLPNIPGKSKVTSEHPYVNTSTTHADYLELVDENCSEDKSEDLLYEEPGESCFRPTEPIRKSSSSTLLP</sequence>
<dbReference type="SUPFAM" id="SSF48726">
    <property type="entry name" value="Immunoglobulin"/>
    <property type="match status" value="2"/>
</dbReference>
<dbReference type="InterPro" id="IPR007110">
    <property type="entry name" value="Ig-like_dom"/>
</dbReference>
<feature type="chain" id="PRO_5005582563" description="Ig-like domain-containing protein" evidence="8">
    <location>
        <begin position="19"/>
        <end position="393"/>
    </location>
</feature>
<dbReference type="InterPro" id="IPR013162">
    <property type="entry name" value="CD80_C2-set"/>
</dbReference>
<keyword evidence="3" id="KW-1015">Disulfide bond</keyword>
<name>A0A0L8FUK1_OCTBM</name>
<dbReference type="OrthoDB" id="6159398at2759"/>
<feature type="domain" description="Ig-like" evidence="9">
    <location>
        <begin position="25"/>
        <end position="108"/>
    </location>
</feature>
<evidence type="ECO:0000256" key="7">
    <source>
        <dbReference type="SAM" id="Phobius"/>
    </source>
</evidence>
<dbReference type="SMART" id="SM00409">
    <property type="entry name" value="IG"/>
    <property type="match status" value="2"/>
</dbReference>
<keyword evidence="8" id="KW-0732">Signal</keyword>
<evidence type="ECO:0000256" key="8">
    <source>
        <dbReference type="SAM" id="SignalP"/>
    </source>
</evidence>
<evidence type="ECO:0000256" key="5">
    <source>
        <dbReference type="ARBA" id="ARBA00023319"/>
    </source>
</evidence>
<dbReference type="PROSITE" id="PS50835">
    <property type="entry name" value="IG_LIKE"/>
    <property type="match status" value="2"/>
</dbReference>
<dbReference type="KEGG" id="obi:106881087"/>
<proteinExistence type="predicted"/>
<dbReference type="Gene3D" id="2.60.40.10">
    <property type="entry name" value="Immunoglobulins"/>
    <property type="match status" value="2"/>
</dbReference>
<gene>
    <name evidence="10" type="ORF">OCBIM_22007655mg</name>
</gene>
<evidence type="ECO:0000256" key="3">
    <source>
        <dbReference type="ARBA" id="ARBA00023157"/>
    </source>
</evidence>
<organism evidence="10">
    <name type="scientific">Octopus bimaculoides</name>
    <name type="common">California two-spotted octopus</name>
    <dbReference type="NCBI Taxonomy" id="37653"/>
    <lineage>
        <taxon>Eukaryota</taxon>
        <taxon>Metazoa</taxon>
        <taxon>Spiralia</taxon>
        <taxon>Lophotrochozoa</taxon>
        <taxon>Mollusca</taxon>
        <taxon>Cephalopoda</taxon>
        <taxon>Coleoidea</taxon>
        <taxon>Octopodiformes</taxon>
        <taxon>Octopoda</taxon>
        <taxon>Incirrata</taxon>
        <taxon>Octopodidae</taxon>
        <taxon>Octopus</taxon>
    </lineage>
</organism>
<dbReference type="Pfam" id="PF08205">
    <property type="entry name" value="C2-set_2"/>
    <property type="match status" value="1"/>
</dbReference>
<feature type="region of interest" description="Disordered" evidence="6">
    <location>
        <begin position="289"/>
        <end position="343"/>
    </location>
</feature>
<dbReference type="EMBL" id="KQ426410">
    <property type="protein sequence ID" value="KOF68298.1"/>
    <property type="molecule type" value="Genomic_DNA"/>
</dbReference>
<comment type="subcellular location">
    <subcellularLocation>
        <location evidence="1">Membrane</location>
        <topology evidence="1">Single-pass type I membrane protein</topology>
    </subcellularLocation>
</comment>
<evidence type="ECO:0000259" key="9">
    <source>
        <dbReference type="PROSITE" id="PS50835"/>
    </source>
</evidence>
<dbReference type="InterPro" id="IPR013783">
    <property type="entry name" value="Ig-like_fold"/>
</dbReference>
<dbReference type="GO" id="GO:0098609">
    <property type="term" value="P:cell-cell adhesion"/>
    <property type="evidence" value="ECO:0007669"/>
    <property type="project" value="TreeGrafter"/>
</dbReference>
<dbReference type="InterPro" id="IPR051275">
    <property type="entry name" value="Cell_adhesion_signaling"/>
</dbReference>
<dbReference type="Pfam" id="PF13895">
    <property type="entry name" value="Ig_2"/>
    <property type="match status" value="1"/>
</dbReference>